<feature type="region of interest" description="Disordered" evidence="2">
    <location>
        <begin position="177"/>
        <end position="203"/>
    </location>
</feature>
<feature type="compositionally biased region" description="Basic and acidic residues" evidence="2">
    <location>
        <begin position="709"/>
        <end position="725"/>
    </location>
</feature>
<accession>A0A0C3B598</accession>
<name>A0A0C3B598_SERVB</name>
<feature type="region of interest" description="Disordered" evidence="2">
    <location>
        <begin position="860"/>
        <end position="908"/>
    </location>
</feature>
<dbReference type="AlphaFoldDB" id="A0A0C3B598"/>
<feature type="region of interest" description="Disordered" evidence="2">
    <location>
        <begin position="408"/>
        <end position="504"/>
    </location>
</feature>
<feature type="compositionally biased region" description="Polar residues" evidence="2">
    <location>
        <begin position="1"/>
        <end position="11"/>
    </location>
</feature>
<dbReference type="InterPro" id="IPR036875">
    <property type="entry name" value="Znf_CCHC_sf"/>
</dbReference>
<feature type="compositionally biased region" description="Basic and acidic residues" evidence="2">
    <location>
        <begin position="1015"/>
        <end position="1024"/>
    </location>
</feature>
<feature type="compositionally biased region" description="Acidic residues" evidence="2">
    <location>
        <begin position="726"/>
        <end position="736"/>
    </location>
</feature>
<feature type="region of interest" description="Disordered" evidence="2">
    <location>
        <begin position="988"/>
        <end position="1067"/>
    </location>
</feature>
<protein>
    <recommendedName>
        <fullName evidence="5">CCHC-type domain-containing protein</fullName>
    </recommendedName>
</protein>
<dbReference type="GO" id="GO:0003676">
    <property type="term" value="F:nucleic acid binding"/>
    <property type="evidence" value="ECO:0007669"/>
    <property type="project" value="InterPro"/>
</dbReference>
<evidence type="ECO:0000256" key="1">
    <source>
        <dbReference type="ARBA" id="ARBA00022664"/>
    </source>
</evidence>
<dbReference type="GO" id="GO:0008270">
    <property type="term" value="F:zinc ion binding"/>
    <property type="evidence" value="ECO:0007669"/>
    <property type="project" value="InterPro"/>
</dbReference>
<sequence>MSTGYTTSSGRVSRPPKLFGADQTVGPERPYVPYIPRRRRSRANFSLEATGESYHGASEVDSRELGALRVGDNDEGSVLSTSSPWNESERLQREIDLVIGLDGGRVSPKDDNVEADKAARDGSYGSLASLSQWKQRYGESPRDNVPSLGAGDRRWVAGAPMAASGAGSSGIELVASTRSPLWRGHSEKRAEPSRPDWVASHVQEAPQGVELNVPSSQLLAHGGPESSSNVLGIVKTKDSFMPSGTTEQSSTMDKYLRKDEIPRIHKVLVPDAYEASRRTSDGRRVPGRALEASRPRAEQPPPTQPMRTYFWDSVRNKVKPVSSWLTEASASMSRRLEEEVTPSKPDGAPVSTGMHWQRKRPHERARPEYEEEIRRQMTAERDELDLQAALQKAHIEMLEQQIKQLREEANAPKEVQRPAEAVPSALKAVPSTKEVSAPETLANLARTVQPTIRRAHERAEPGKGRKGPDSPLSDDSGDESSSSEDDSGSKRADKRRERDKKARKAAIKAIHLNRPRGYDGEAVYDKYESWMDTFMDWRNLHDLSEYSTMVAMSMVLTGDAKDWYILNVRGHEKEWRLEDVSVEMYQGLFPDEQASFLREAFEKSRQGEKSLKKWHRSLGKLSKRVKFVTEHEFRRRFWYGSAIYLQSEWAKIGLHPEKESTTIAAMLEAGLRFERARKYEETAAKRIELNAVRPKRVAFVSEPDDSSEGESKTPENESSDGGRIDSEEEALTESEDEQQKAEVECFKCHEMGHIARNWPQRSKRTSSRKYDDRSPTAYSGSMLLSSGPARKQQPVIRLNAMVFDVEESSNADSEGASEAEVSDAGTNVPTSMNVAVLYNEEMKYEDGIGSRERIGMRTIDSEGEDGQEEVKESMRGRGKPRKSVLRHTTKPKETLTEGGFGIAPQSSTDITTPETILHHHHHPNGLLAYPDSLLIITPNGIPLCAVQSDEVDADKAIGKQHQHACHHDATQPLVPLLKESIYHTRNNSQKRYQLATPNSPISGHPSVRQPMSGHVEYDDHREQPSTETSTGDPSEADDSAEIDIEGPIKHHSPLIDHQHPVEEFARI</sequence>
<dbReference type="SUPFAM" id="SSF57756">
    <property type="entry name" value="Retrovirus zinc finger-like domains"/>
    <property type="match status" value="1"/>
</dbReference>
<feature type="compositionally biased region" description="Acidic residues" evidence="2">
    <location>
        <begin position="475"/>
        <end position="486"/>
    </location>
</feature>
<dbReference type="Gene3D" id="4.10.60.10">
    <property type="entry name" value="Zinc finger, CCHC-type"/>
    <property type="match status" value="1"/>
</dbReference>
<feature type="compositionally biased region" description="Basic and acidic residues" evidence="2">
    <location>
        <begin position="408"/>
        <end position="417"/>
    </location>
</feature>
<feature type="compositionally biased region" description="Basic and acidic residues" evidence="2">
    <location>
        <begin position="184"/>
        <end position="194"/>
    </location>
</feature>
<feature type="region of interest" description="Disordered" evidence="2">
    <location>
        <begin position="271"/>
        <end position="309"/>
    </location>
</feature>
<dbReference type="STRING" id="933852.A0A0C3B598"/>
<dbReference type="EMBL" id="KN824299">
    <property type="protein sequence ID" value="KIM27364.1"/>
    <property type="molecule type" value="Genomic_DNA"/>
</dbReference>
<dbReference type="GO" id="GO:0006397">
    <property type="term" value="P:mRNA processing"/>
    <property type="evidence" value="ECO:0007669"/>
    <property type="project" value="UniProtKB-KW"/>
</dbReference>
<reference evidence="3 4" key="1">
    <citation type="submission" date="2014-04" db="EMBL/GenBank/DDBJ databases">
        <authorList>
            <consortium name="DOE Joint Genome Institute"/>
            <person name="Kuo A."/>
            <person name="Zuccaro A."/>
            <person name="Kohler A."/>
            <person name="Nagy L.G."/>
            <person name="Floudas D."/>
            <person name="Copeland A."/>
            <person name="Barry K.W."/>
            <person name="Cichocki N."/>
            <person name="Veneault-Fourrey C."/>
            <person name="LaButti K."/>
            <person name="Lindquist E.A."/>
            <person name="Lipzen A."/>
            <person name="Lundell T."/>
            <person name="Morin E."/>
            <person name="Murat C."/>
            <person name="Sun H."/>
            <person name="Tunlid A."/>
            <person name="Henrissat B."/>
            <person name="Grigoriev I.V."/>
            <person name="Hibbett D.S."/>
            <person name="Martin F."/>
            <person name="Nordberg H.P."/>
            <person name="Cantor M.N."/>
            <person name="Hua S.X."/>
        </authorList>
    </citation>
    <scope>NUCLEOTIDE SEQUENCE [LARGE SCALE GENOMIC DNA]</scope>
    <source>
        <strain evidence="3 4">MAFF 305830</strain>
    </source>
</reference>
<reference evidence="4" key="2">
    <citation type="submission" date="2015-01" db="EMBL/GenBank/DDBJ databases">
        <title>Evolutionary Origins and Diversification of the Mycorrhizal Mutualists.</title>
        <authorList>
            <consortium name="DOE Joint Genome Institute"/>
            <consortium name="Mycorrhizal Genomics Consortium"/>
            <person name="Kohler A."/>
            <person name="Kuo A."/>
            <person name="Nagy L.G."/>
            <person name="Floudas D."/>
            <person name="Copeland A."/>
            <person name="Barry K.W."/>
            <person name="Cichocki N."/>
            <person name="Veneault-Fourrey C."/>
            <person name="LaButti K."/>
            <person name="Lindquist E.A."/>
            <person name="Lipzen A."/>
            <person name="Lundell T."/>
            <person name="Morin E."/>
            <person name="Murat C."/>
            <person name="Riley R."/>
            <person name="Ohm R."/>
            <person name="Sun H."/>
            <person name="Tunlid A."/>
            <person name="Henrissat B."/>
            <person name="Grigoriev I.V."/>
            <person name="Hibbett D.S."/>
            <person name="Martin F."/>
        </authorList>
    </citation>
    <scope>NUCLEOTIDE SEQUENCE [LARGE SCALE GENOMIC DNA]</scope>
    <source>
        <strain evidence="4">MAFF 305830</strain>
    </source>
</reference>
<dbReference type="HOGENOM" id="CLU_288230_0_0_1"/>
<feature type="compositionally biased region" description="Acidic residues" evidence="2">
    <location>
        <begin position="1034"/>
        <end position="1044"/>
    </location>
</feature>
<dbReference type="Proteomes" id="UP000054097">
    <property type="component" value="Unassembled WGS sequence"/>
</dbReference>
<feature type="compositionally biased region" description="Basic and acidic residues" evidence="2">
    <location>
        <begin position="107"/>
        <end position="120"/>
    </location>
</feature>
<feature type="compositionally biased region" description="Basic and acidic residues" evidence="2">
    <location>
        <begin position="487"/>
        <end position="500"/>
    </location>
</feature>
<evidence type="ECO:0000313" key="3">
    <source>
        <dbReference type="EMBL" id="KIM27364.1"/>
    </source>
</evidence>
<feature type="region of interest" description="Disordered" evidence="2">
    <location>
        <begin position="1"/>
        <end position="32"/>
    </location>
</feature>
<organism evidence="3 4">
    <name type="scientific">Serendipita vermifera MAFF 305830</name>
    <dbReference type="NCBI Taxonomy" id="933852"/>
    <lineage>
        <taxon>Eukaryota</taxon>
        <taxon>Fungi</taxon>
        <taxon>Dikarya</taxon>
        <taxon>Basidiomycota</taxon>
        <taxon>Agaricomycotina</taxon>
        <taxon>Agaricomycetes</taxon>
        <taxon>Sebacinales</taxon>
        <taxon>Serendipitaceae</taxon>
        <taxon>Serendipita</taxon>
    </lineage>
</organism>
<feature type="compositionally biased region" description="Basic and acidic residues" evidence="2">
    <location>
        <begin position="457"/>
        <end position="468"/>
    </location>
</feature>
<gene>
    <name evidence="3" type="ORF">M408DRAFT_311243</name>
</gene>
<feature type="compositionally biased region" description="Polar residues" evidence="2">
    <location>
        <begin position="988"/>
        <end position="1001"/>
    </location>
</feature>
<feature type="region of interest" description="Disordered" evidence="2">
    <location>
        <begin position="699"/>
        <end position="741"/>
    </location>
</feature>
<keyword evidence="1" id="KW-0507">mRNA processing</keyword>
<evidence type="ECO:0000256" key="2">
    <source>
        <dbReference type="SAM" id="MobiDB-lite"/>
    </source>
</evidence>
<feature type="region of interest" description="Disordered" evidence="2">
    <location>
        <begin position="333"/>
        <end position="370"/>
    </location>
</feature>
<keyword evidence="4" id="KW-1185">Reference proteome</keyword>
<feature type="compositionally biased region" description="Basic and acidic residues" evidence="2">
    <location>
        <begin position="1053"/>
        <end position="1067"/>
    </location>
</feature>
<proteinExistence type="predicted"/>
<evidence type="ECO:0008006" key="5">
    <source>
        <dbReference type="Google" id="ProtNLM"/>
    </source>
</evidence>
<evidence type="ECO:0000313" key="4">
    <source>
        <dbReference type="Proteomes" id="UP000054097"/>
    </source>
</evidence>
<feature type="compositionally biased region" description="Basic residues" evidence="2">
    <location>
        <begin position="876"/>
        <end position="889"/>
    </location>
</feature>
<feature type="compositionally biased region" description="Basic and acidic residues" evidence="2">
    <location>
        <begin position="274"/>
        <end position="284"/>
    </location>
</feature>
<feature type="region of interest" description="Disordered" evidence="2">
    <location>
        <begin position="102"/>
        <end position="125"/>
    </location>
</feature>
<feature type="region of interest" description="Disordered" evidence="2">
    <location>
        <begin position="757"/>
        <end position="790"/>
    </location>
</feature>
<dbReference type="OrthoDB" id="3267748at2759"/>